<keyword evidence="4" id="KW-1185">Reference proteome</keyword>
<dbReference type="SUPFAM" id="SSF53474">
    <property type="entry name" value="alpha/beta-Hydrolases"/>
    <property type="match status" value="1"/>
</dbReference>
<reference evidence="3 4" key="1">
    <citation type="journal article" date="2015" name="Genome Announc.">
        <title>Complete Genome of Geobacter pickeringii G13T, a Metal-Reducing Isolate from Sedimentary Kaolin Deposits.</title>
        <authorList>
            <person name="Badalamenti J.P."/>
            <person name="Bond D.R."/>
        </authorList>
    </citation>
    <scope>NUCLEOTIDE SEQUENCE [LARGE SCALE GENOMIC DNA]</scope>
    <source>
        <strain evidence="3 4">G13</strain>
    </source>
</reference>
<accession>A0A0B5B7S2</accession>
<dbReference type="InterPro" id="IPR050261">
    <property type="entry name" value="FrsA_esterase"/>
</dbReference>
<evidence type="ECO:0000256" key="1">
    <source>
        <dbReference type="SAM" id="SignalP"/>
    </source>
</evidence>
<dbReference type="STRING" id="345632.GPICK_03575"/>
<dbReference type="PANTHER" id="PTHR22946">
    <property type="entry name" value="DIENELACTONE HYDROLASE DOMAIN-CONTAINING PROTEIN-RELATED"/>
    <property type="match status" value="1"/>
</dbReference>
<evidence type="ECO:0000313" key="3">
    <source>
        <dbReference type="EMBL" id="AJE02578.1"/>
    </source>
</evidence>
<dbReference type="Proteomes" id="UP000057609">
    <property type="component" value="Chromosome"/>
</dbReference>
<dbReference type="GO" id="GO:0016787">
    <property type="term" value="F:hydrolase activity"/>
    <property type="evidence" value="ECO:0007669"/>
    <property type="project" value="UniProtKB-KW"/>
</dbReference>
<evidence type="ECO:0000259" key="2">
    <source>
        <dbReference type="Pfam" id="PF01738"/>
    </source>
</evidence>
<proteinExistence type="predicted"/>
<dbReference type="EMBL" id="CP009788">
    <property type="protein sequence ID" value="AJE02578.1"/>
    <property type="molecule type" value="Genomic_DNA"/>
</dbReference>
<name>A0A0B5B7S2_9BACT</name>
<feature type="domain" description="Dienelactone hydrolase" evidence="2">
    <location>
        <begin position="41"/>
        <end position="264"/>
    </location>
</feature>
<dbReference type="InterPro" id="IPR029058">
    <property type="entry name" value="AB_hydrolase_fold"/>
</dbReference>
<evidence type="ECO:0000313" key="4">
    <source>
        <dbReference type="Proteomes" id="UP000057609"/>
    </source>
</evidence>
<gene>
    <name evidence="3" type="ORF">GPICK_03575</name>
</gene>
<dbReference type="HOGENOM" id="CLU_054590_3_1_7"/>
<keyword evidence="3" id="KW-0378">Hydrolase</keyword>
<dbReference type="Gene3D" id="3.40.50.1820">
    <property type="entry name" value="alpha/beta hydrolase"/>
    <property type="match status" value="1"/>
</dbReference>
<sequence length="267" mass="28353">MKKGMLTLCCLGLLALGGTPSAALAALQTKEVDYRDGGVTMKGYLAWDDAVPGKRPGMLVVHEWWGLNDYARTRARMLAELGYTALAVDMYGGGKVAGHPDDAGKFAAEVTKNLDLMTARFTAALELLKKQPTVDPARIGAIGYCFGGAVVLNMVRQGGLAGVASFHGSLASVRPPGQGGVKARVLVMNGGADRFITPEQIGAFTAEMAKAGAGFRFINYAGAKHSFTNPDAGSFAKKFGLDLAYDAAADRQSWDEMSRFFRELFGK</sequence>
<feature type="chain" id="PRO_5002112486" evidence="1">
    <location>
        <begin position="26"/>
        <end position="267"/>
    </location>
</feature>
<dbReference type="Pfam" id="PF01738">
    <property type="entry name" value="DLH"/>
    <property type="match status" value="1"/>
</dbReference>
<organism evidence="3 4">
    <name type="scientific">Geobacter pickeringii</name>
    <dbReference type="NCBI Taxonomy" id="345632"/>
    <lineage>
        <taxon>Bacteria</taxon>
        <taxon>Pseudomonadati</taxon>
        <taxon>Thermodesulfobacteriota</taxon>
        <taxon>Desulfuromonadia</taxon>
        <taxon>Geobacterales</taxon>
        <taxon>Geobacteraceae</taxon>
        <taxon>Geobacter</taxon>
    </lineage>
</organism>
<protein>
    <submittedName>
        <fullName evidence="3">Dienelactone hydrolase</fullName>
    </submittedName>
</protein>
<dbReference type="PANTHER" id="PTHR22946:SF0">
    <property type="entry name" value="DIENELACTONE HYDROLASE DOMAIN-CONTAINING PROTEIN"/>
    <property type="match status" value="1"/>
</dbReference>
<dbReference type="InterPro" id="IPR002925">
    <property type="entry name" value="Dienelactn_hydro"/>
</dbReference>
<dbReference type="KEGG" id="gpi:GPICK_03575"/>
<keyword evidence="1" id="KW-0732">Signal</keyword>
<feature type="signal peptide" evidence="1">
    <location>
        <begin position="1"/>
        <end position="25"/>
    </location>
</feature>
<dbReference type="RefSeq" id="WP_039740579.1">
    <property type="nucleotide sequence ID" value="NZ_CP009788.1"/>
</dbReference>
<dbReference type="AlphaFoldDB" id="A0A0B5B7S2"/>